<reference evidence="2 3" key="1">
    <citation type="submission" date="2016-03" db="EMBL/GenBank/DDBJ databases">
        <authorList>
            <person name="Ploux O."/>
        </authorList>
    </citation>
    <scope>NUCLEOTIDE SEQUENCE [LARGE SCALE GENOMIC DNA]</scope>
    <source>
        <strain evidence="2 3">URUG2</strain>
    </source>
</reference>
<dbReference type="RefSeq" id="XP_023625869.1">
    <property type="nucleotide sequence ID" value="XM_023770101.1"/>
</dbReference>
<dbReference type="Proteomes" id="UP000225277">
    <property type="component" value="Unassembled WGS sequence"/>
</dbReference>
<dbReference type="PANTHER" id="PTHR38123">
    <property type="entry name" value="CELL WALL SERINE-THREONINE-RICH GALACTOMANNOPROTEIN MP1 (AFU_ORTHOLOGUE AFUA_4G03240)"/>
    <property type="match status" value="1"/>
</dbReference>
<dbReference type="GeneID" id="35599993"/>
<protein>
    <submittedName>
        <fullName evidence="2">Uncharacterized protein</fullName>
    </submittedName>
</protein>
<name>A0A2D3VBK9_9PEZI</name>
<organism evidence="2 3">
    <name type="scientific">Ramularia collo-cygni</name>
    <dbReference type="NCBI Taxonomy" id="112498"/>
    <lineage>
        <taxon>Eukaryota</taxon>
        <taxon>Fungi</taxon>
        <taxon>Dikarya</taxon>
        <taxon>Ascomycota</taxon>
        <taxon>Pezizomycotina</taxon>
        <taxon>Dothideomycetes</taxon>
        <taxon>Dothideomycetidae</taxon>
        <taxon>Mycosphaerellales</taxon>
        <taxon>Mycosphaerellaceae</taxon>
        <taxon>Ramularia</taxon>
    </lineage>
</organism>
<feature type="chain" id="PRO_5013783694" evidence="1">
    <location>
        <begin position="19"/>
        <end position="182"/>
    </location>
</feature>
<dbReference type="OrthoDB" id="2422134at2759"/>
<evidence type="ECO:0000256" key="1">
    <source>
        <dbReference type="SAM" id="SignalP"/>
    </source>
</evidence>
<keyword evidence="1" id="KW-0732">Signal</keyword>
<evidence type="ECO:0000313" key="2">
    <source>
        <dbReference type="EMBL" id="CZT18979.1"/>
    </source>
</evidence>
<gene>
    <name evidence="2" type="ORF">RCC_04824</name>
</gene>
<keyword evidence="3" id="KW-1185">Reference proteome</keyword>
<sequence length="182" mass="18927">MAPIGSLITLLIAGLAVASPAPVQKRELITADLIISNVDGIDNGVEHLRSHVAAYDGSLLSASPLVGDFLEITVANRAGFTNANLKAAPFDAADSTRIVDFVIDSVGHSIPAAVKETVAKKELFVENGQGGLISGSLNVLLYEHDSFSAALQKKISADQVRAQAVVDKIHNAIQSGIDAFAA</sequence>
<dbReference type="InterPro" id="IPR021054">
    <property type="entry name" value="Cell_wall_mannoprotein_1"/>
</dbReference>
<dbReference type="PANTHER" id="PTHR38123:SF5">
    <property type="entry name" value="CELL WALL GALACTOMANNOPROTEIN"/>
    <property type="match status" value="1"/>
</dbReference>
<dbReference type="Gene3D" id="1.20.1280.140">
    <property type="match status" value="1"/>
</dbReference>
<dbReference type="Pfam" id="PF12296">
    <property type="entry name" value="HsbA"/>
    <property type="match status" value="1"/>
</dbReference>
<feature type="signal peptide" evidence="1">
    <location>
        <begin position="1"/>
        <end position="18"/>
    </location>
</feature>
<proteinExistence type="predicted"/>
<dbReference type="EMBL" id="FJUY01000006">
    <property type="protein sequence ID" value="CZT18979.1"/>
    <property type="molecule type" value="Genomic_DNA"/>
</dbReference>
<evidence type="ECO:0000313" key="3">
    <source>
        <dbReference type="Proteomes" id="UP000225277"/>
    </source>
</evidence>
<dbReference type="GO" id="GO:0005576">
    <property type="term" value="C:extracellular region"/>
    <property type="evidence" value="ECO:0007669"/>
    <property type="project" value="TreeGrafter"/>
</dbReference>
<accession>A0A2D3VBK9</accession>
<dbReference type="AlphaFoldDB" id="A0A2D3VBK9"/>